<dbReference type="EMBL" id="MK072133">
    <property type="protein sequence ID" value="AYV79119.1"/>
    <property type="molecule type" value="Genomic_DNA"/>
</dbReference>
<dbReference type="GO" id="GO:0043138">
    <property type="term" value="F:3'-5' DNA helicase activity"/>
    <property type="evidence" value="ECO:0007669"/>
    <property type="project" value="TreeGrafter"/>
</dbReference>
<keyword evidence="1" id="KW-0547">Nucleotide-binding</keyword>
<protein>
    <submittedName>
        <fullName evidence="1">Putative helicase/exonuclease</fullName>
    </submittedName>
</protein>
<dbReference type="GO" id="GO:0004527">
    <property type="term" value="F:exonuclease activity"/>
    <property type="evidence" value="ECO:0007669"/>
    <property type="project" value="UniProtKB-KW"/>
</dbReference>
<dbReference type="GO" id="GO:0000725">
    <property type="term" value="P:recombinational repair"/>
    <property type="evidence" value="ECO:0007669"/>
    <property type="project" value="TreeGrafter"/>
</dbReference>
<gene>
    <name evidence="1" type="ORF">Faunusvirus2_66</name>
</gene>
<dbReference type="Gene3D" id="3.40.50.300">
    <property type="entry name" value="P-loop containing nucleotide triphosphate hydrolases"/>
    <property type="match status" value="2"/>
</dbReference>
<dbReference type="SUPFAM" id="SSF52540">
    <property type="entry name" value="P-loop containing nucleoside triphosphate hydrolases"/>
    <property type="match status" value="1"/>
</dbReference>
<dbReference type="PANTHER" id="PTHR11070">
    <property type="entry name" value="UVRD / RECB / PCRA DNA HELICASE FAMILY MEMBER"/>
    <property type="match status" value="1"/>
</dbReference>
<sequence length="712" mass="83060">MNIQHINIRTYMEHDETPTLPPASDEQLFIINNIISNNIIVDSVAGSGKTTTNLYIAKTFPKCQILLLTYNKKLKLETRKRVIQHKLENVEVHSYHSFCVKYYKRTGYTDTGIKNMLKKPTDKQLKPFKYDLIILDECQDMTPLYYKLVCKIFKNNKIAARICILGDRYQSIYDFNDADSRYITFADKVFGYTGDPWCKVTLSRSFRLTRQMALFVNKCLLKQDKIVSMKEGFNVRYIMCDVFGDALGSSERPYEEVKYYLNNGYKIDEIFILAPSVKSDNCPARQLANKLTSMGIKIYVPNTDEEKVDEDLLVNKLAFSTFHQVKGLERKVVIVFSCDNSYFTHYKKDSDPNVCPNELYVAATRGLEHLSLLHHYKNDYLPFLDRDALVKYCDVELQDICLAKSGCNNIKTSVTGLVKHLPVDVVHTALSYIDVVEITKPGETISILNKTQQDDIYEGVSEITGIAVPAYLELKHTGKMSIYREDNDDSYFIDEDDTDKTDKIDINIKTLTCSNLLYIANMWYCQTSGYTYKLMQIKYYDWLEQEKLNKCIERLERYITNDGVYERDIIIENQPELRNRRLMGYIDCINNNNVWELKCVQQLEHEHMLQLALYMYLILKDHEIKSNVKLSGTFGATKNKSLSIAKSTVQPNNYQYHLYNILTDQHYHIKSDMNRLINLVEYLIKHKYFTNKNISDEEFIANNEIIFDEFYE</sequence>
<reference evidence="1" key="1">
    <citation type="submission" date="2018-10" db="EMBL/GenBank/DDBJ databases">
        <title>Hidden diversity of soil giant viruses.</title>
        <authorList>
            <person name="Schulz F."/>
            <person name="Alteio L."/>
            <person name="Goudeau D."/>
            <person name="Ryan E.M."/>
            <person name="Malmstrom R.R."/>
            <person name="Blanchard J."/>
            <person name="Woyke T."/>
        </authorList>
    </citation>
    <scope>NUCLEOTIDE SEQUENCE</scope>
    <source>
        <strain evidence="1">FNV1</strain>
    </source>
</reference>
<organism evidence="1">
    <name type="scientific">Faunusvirus sp</name>
    <dbReference type="NCBI Taxonomy" id="2487766"/>
    <lineage>
        <taxon>Viruses</taxon>
        <taxon>Varidnaviria</taxon>
        <taxon>Bamfordvirae</taxon>
        <taxon>Nucleocytoviricota</taxon>
        <taxon>Megaviricetes</taxon>
        <taxon>Imitervirales</taxon>
        <taxon>Mimiviridae</taxon>
    </lineage>
</organism>
<accession>A0A3G5A0M9</accession>
<keyword evidence="1" id="KW-0269">Exonuclease</keyword>
<keyword evidence="1" id="KW-0067">ATP-binding</keyword>
<dbReference type="InterPro" id="IPR000212">
    <property type="entry name" value="DNA_helicase_UvrD/REP"/>
</dbReference>
<dbReference type="Pfam" id="PF13245">
    <property type="entry name" value="AAA_19"/>
    <property type="match status" value="1"/>
</dbReference>
<proteinExistence type="predicted"/>
<keyword evidence="1" id="KW-0378">Hydrolase</keyword>
<evidence type="ECO:0000313" key="1">
    <source>
        <dbReference type="EMBL" id="AYV79119.1"/>
    </source>
</evidence>
<dbReference type="GO" id="GO:0003677">
    <property type="term" value="F:DNA binding"/>
    <property type="evidence" value="ECO:0007669"/>
    <property type="project" value="InterPro"/>
</dbReference>
<keyword evidence="1" id="KW-0347">Helicase</keyword>
<name>A0A3G5A0M9_9VIRU</name>
<dbReference type="InterPro" id="IPR027417">
    <property type="entry name" value="P-loop_NTPase"/>
</dbReference>
<keyword evidence="1" id="KW-0540">Nuclease</keyword>
<dbReference type="PANTHER" id="PTHR11070:SF2">
    <property type="entry name" value="ATP-DEPENDENT DNA HELICASE SRS2"/>
    <property type="match status" value="1"/>
</dbReference>
<dbReference type="GO" id="GO:0005524">
    <property type="term" value="F:ATP binding"/>
    <property type="evidence" value="ECO:0007669"/>
    <property type="project" value="UniProtKB-KW"/>
</dbReference>